<dbReference type="InterPro" id="IPR036910">
    <property type="entry name" value="HMG_box_dom_sf"/>
</dbReference>
<feature type="region of interest" description="Disordered" evidence="5">
    <location>
        <begin position="74"/>
        <end position="153"/>
    </location>
</feature>
<dbReference type="Pfam" id="PF00505">
    <property type="entry name" value="HMG_box"/>
    <property type="match status" value="1"/>
</dbReference>
<feature type="compositionally biased region" description="Basic residues" evidence="5">
    <location>
        <begin position="130"/>
        <end position="142"/>
    </location>
</feature>
<keyword evidence="2 4" id="KW-0238">DNA-binding</keyword>
<dbReference type="SUPFAM" id="SSF47095">
    <property type="entry name" value="HMG-box"/>
    <property type="match status" value="1"/>
</dbReference>
<feature type="domain" description="HMG box" evidence="6">
    <location>
        <begin position="147"/>
        <end position="215"/>
    </location>
</feature>
<dbReference type="GO" id="GO:0031490">
    <property type="term" value="F:chromatin DNA binding"/>
    <property type="evidence" value="ECO:0007669"/>
    <property type="project" value="TreeGrafter"/>
</dbReference>
<comment type="caution">
    <text evidence="7">The sequence shown here is derived from an EMBL/GenBank/DDBJ whole genome shotgun (WGS) entry which is preliminary data.</text>
</comment>
<evidence type="ECO:0000313" key="7">
    <source>
        <dbReference type="EMBL" id="CAF0957112.1"/>
    </source>
</evidence>
<dbReference type="InterPro" id="IPR009071">
    <property type="entry name" value="HMG_box_dom"/>
</dbReference>
<evidence type="ECO:0000256" key="5">
    <source>
        <dbReference type="SAM" id="MobiDB-lite"/>
    </source>
</evidence>
<dbReference type="PROSITE" id="PS50118">
    <property type="entry name" value="HMG_BOX_2"/>
    <property type="match status" value="1"/>
</dbReference>
<comment type="subcellular location">
    <subcellularLocation>
        <location evidence="1">Nucleus</location>
    </subcellularLocation>
</comment>
<proteinExistence type="predicted"/>
<reference evidence="7" key="1">
    <citation type="submission" date="2021-02" db="EMBL/GenBank/DDBJ databases">
        <authorList>
            <person name="Nowell W R."/>
        </authorList>
    </citation>
    <scope>NUCLEOTIDE SEQUENCE</scope>
</reference>
<feature type="compositionally biased region" description="Polar residues" evidence="5">
    <location>
        <begin position="95"/>
        <end position="105"/>
    </location>
</feature>
<dbReference type="GO" id="GO:0006357">
    <property type="term" value="P:regulation of transcription by RNA polymerase II"/>
    <property type="evidence" value="ECO:0007669"/>
    <property type="project" value="TreeGrafter"/>
</dbReference>
<feature type="region of interest" description="Disordered" evidence="5">
    <location>
        <begin position="412"/>
        <end position="457"/>
    </location>
</feature>
<accession>A0A814DQA1</accession>
<dbReference type="Gene3D" id="1.10.30.10">
    <property type="entry name" value="High mobility group box domain"/>
    <property type="match status" value="1"/>
</dbReference>
<dbReference type="Proteomes" id="UP000663852">
    <property type="component" value="Unassembled WGS sequence"/>
</dbReference>
<dbReference type="AlphaFoldDB" id="A0A814DQA1"/>
<dbReference type="InterPro" id="IPR051365">
    <property type="entry name" value="TOX_HMG-box_domain"/>
</dbReference>
<dbReference type="PANTHER" id="PTHR45781">
    <property type="entry name" value="AGAP000281-PA"/>
    <property type="match status" value="1"/>
</dbReference>
<evidence type="ECO:0000256" key="3">
    <source>
        <dbReference type="ARBA" id="ARBA00023242"/>
    </source>
</evidence>
<feature type="compositionally biased region" description="Polar residues" evidence="5">
    <location>
        <begin position="117"/>
        <end position="126"/>
    </location>
</feature>
<evidence type="ECO:0000256" key="2">
    <source>
        <dbReference type="ARBA" id="ARBA00023125"/>
    </source>
</evidence>
<organism evidence="7 8">
    <name type="scientific">Adineta ricciae</name>
    <name type="common">Rotifer</name>
    <dbReference type="NCBI Taxonomy" id="249248"/>
    <lineage>
        <taxon>Eukaryota</taxon>
        <taxon>Metazoa</taxon>
        <taxon>Spiralia</taxon>
        <taxon>Gnathifera</taxon>
        <taxon>Rotifera</taxon>
        <taxon>Eurotatoria</taxon>
        <taxon>Bdelloidea</taxon>
        <taxon>Adinetida</taxon>
        <taxon>Adinetidae</taxon>
        <taxon>Adineta</taxon>
    </lineage>
</organism>
<sequence length="515" mass="59036">MIYVRTIHHHQFQTRRNEKIFISIVQRKNLPSNSLQQPLVNTVKGTTHRIFWNRMQHMYANDNSMPQHDTELYTQSAHVHQHSVQHHLQYPHENPSLSPQQSSTSDADETSTPPPSLNRTGVNVTVSAKIVKKKKQPKKKRKDPNEPQKPVSPYALFFRDTQNEIKKKLANPSFGEISKVVAHRWENIEPELKEQYKRKAAAAKKEYLKQLAAYRAVQVSHQTPNMHHILGQNSLLFDPNSMQIQSSVQHQQKQYNTAGLAGPMMSDNNNFLSSPHHHPHHLASYNHHHHHHHHTLQQYCPPPPPLPAPPPIQQQFNNYHYMNTYSQETSNVYNSDSQIHFSTHQHHFDTQQTYSSYDSNNNYGDQQQYGLLRPAIESELYSSYYTQSSNDVEHSTIDQSSMSSIANENLLHNLNNNTNTNNNNNATTSSSNSNSTNTPHYTDLTAMPSSSSSSTTNGMVEKHYDYVSSIQHGTSASAALNEIDHHHKDDDQSTLPLSNEHNFHWNQTTCLATQW</sequence>
<feature type="compositionally biased region" description="Low complexity" evidence="5">
    <location>
        <begin position="412"/>
        <end position="438"/>
    </location>
</feature>
<keyword evidence="3 4" id="KW-0539">Nucleus</keyword>
<evidence type="ECO:0000313" key="8">
    <source>
        <dbReference type="Proteomes" id="UP000663852"/>
    </source>
</evidence>
<feature type="DNA-binding region" description="HMG box" evidence="4">
    <location>
        <begin position="147"/>
        <end position="215"/>
    </location>
</feature>
<evidence type="ECO:0000256" key="4">
    <source>
        <dbReference type="PROSITE-ProRule" id="PRU00267"/>
    </source>
</evidence>
<name>A0A814DQA1_ADIRI</name>
<protein>
    <recommendedName>
        <fullName evidence="6">HMG box domain-containing protein</fullName>
    </recommendedName>
</protein>
<dbReference type="EMBL" id="CAJNOJ010000048">
    <property type="protein sequence ID" value="CAF0957112.1"/>
    <property type="molecule type" value="Genomic_DNA"/>
</dbReference>
<evidence type="ECO:0000256" key="1">
    <source>
        <dbReference type="ARBA" id="ARBA00004123"/>
    </source>
</evidence>
<dbReference type="PANTHER" id="PTHR45781:SF1">
    <property type="entry name" value="HMG BOX DOMAIN-CONTAINING PROTEIN"/>
    <property type="match status" value="1"/>
</dbReference>
<dbReference type="GO" id="GO:0005634">
    <property type="term" value="C:nucleus"/>
    <property type="evidence" value="ECO:0007669"/>
    <property type="project" value="UniProtKB-SubCell"/>
</dbReference>
<feature type="region of interest" description="Disordered" evidence="5">
    <location>
        <begin position="275"/>
        <end position="299"/>
    </location>
</feature>
<feature type="compositionally biased region" description="Basic residues" evidence="5">
    <location>
        <begin position="275"/>
        <end position="295"/>
    </location>
</feature>
<dbReference type="OrthoDB" id="10027956at2759"/>
<gene>
    <name evidence="7" type="ORF">EDS130_LOCUS12651</name>
</gene>
<dbReference type="SMART" id="SM00398">
    <property type="entry name" value="HMG"/>
    <property type="match status" value="1"/>
</dbReference>
<evidence type="ECO:0000259" key="6">
    <source>
        <dbReference type="PROSITE" id="PS50118"/>
    </source>
</evidence>